<keyword evidence="3" id="KW-1185">Reference proteome</keyword>
<feature type="compositionally biased region" description="Basic residues" evidence="1">
    <location>
        <begin position="24"/>
        <end position="35"/>
    </location>
</feature>
<sequence length="78" mass="8785">MSPPQQRHHHRRASHVPDDGALHKTMRSRPQHRGLRVGSTTALMRYTYADDCFSKTVLSTSSPWGTPGSHLSSRVLCF</sequence>
<dbReference type="Proteomes" id="UP000024635">
    <property type="component" value="Unassembled WGS sequence"/>
</dbReference>
<accession>A0A016V153</accession>
<proteinExistence type="predicted"/>
<evidence type="ECO:0000313" key="2">
    <source>
        <dbReference type="EMBL" id="EYC21165.1"/>
    </source>
</evidence>
<feature type="region of interest" description="Disordered" evidence="1">
    <location>
        <begin position="1"/>
        <end position="38"/>
    </location>
</feature>
<gene>
    <name evidence="2" type="primary">Acey_s0020.g32</name>
    <name evidence="2" type="ORF">Y032_0020g32</name>
</gene>
<evidence type="ECO:0000313" key="3">
    <source>
        <dbReference type="Proteomes" id="UP000024635"/>
    </source>
</evidence>
<organism evidence="2 3">
    <name type="scientific">Ancylostoma ceylanicum</name>
    <dbReference type="NCBI Taxonomy" id="53326"/>
    <lineage>
        <taxon>Eukaryota</taxon>
        <taxon>Metazoa</taxon>
        <taxon>Ecdysozoa</taxon>
        <taxon>Nematoda</taxon>
        <taxon>Chromadorea</taxon>
        <taxon>Rhabditida</taxon>
        <taxon>Rhabditina</taxon>
        <taxon>Rhabditomorpha</taxon>
        <taxon>Strongyloidea</taxon>
        <taxon>Ancylostomatidae</taxon>
        <taxon>Ancylostomatinae</taxon>
        <taxon>Ancylostoma</taxon>
    </lineage>
</organism>
<feature type="compositionally biased region" description="Basic residues" evidence="1">
    <location>
        <begin position="1"/>
        <end position="14"/>
    </location>
</feature>
<dbReference type="EMBL" id="JARK01001356">
    <property type="protein sequence ID" value="EYC21165.1"/>
    <property type="molecule type" value="Genomic_DNA"/>
</dbReference>
<evidence type="ECO:0000256" key="1">
    <source>
        <dbReference type="SAM" id="MobiDB-lite"/>
    </source>
</evidence>
<reference evidence="3" key="1">
    <citation type="journal article" date="2015" name="Nat. Genet.">
        <title>The genome and transcriptome of the zoonotic hookworm Ancylostoma ceylanicum identify infection-specific gene families.</title>
        <authorList>
            <person name="Schwarz E.M."/>
            <person name="Hu Y."/>
            <person name="Antoshechkin I."/>
            <person name="Miller M.M."/>
            <person name="Sternberg P.W."/>
            <person name="Aroian R.V."/>
        </authorList>
    </citation>
    <scope>NUCLEOTIDE SEQUENCE</scope>
    <source>
        <strain evidence="3">HY135</strain>
    </source>
</reference>
<comment type="caution">
    <text evidence="2">The sequence shown here is derived from an EMBL/GenBank/DDBJ whole genome shotgun (WGS) entry which is preliminary data.</text>
</comment>
<name>A0A016V153_9BILA</name>
<protein>
    <submittedName>
        <fullName evidence="2">Uncharacterized protein</fullName>
    </submittedName>
</protein>
<dbReference type="AlphaFoldDB" id="A0A016V153"/>